<dbReference type="GeneTree" id="ENSGT00980000199020"/>
<feature type="compositionally biased region" description="Polar residues" evidence="1">
    <location>
        <begin position="1"/>
        <end position="18"/>
    </location>
</feature>
<evidence type="ECO:0000313" key="3">
    <source>
        <dbReference type="Proteomes" id="UP000472263"/>
    </source>
</evidence>
<evidence type="ECO:0008006" key="4">
    <source>
        <dbReference type="Google" id="ProtNLM"/>
    </source>
</evidence>
<dbReference type="Proteomes" id="UP000472263">
    <property type="component" value="Chromosome 17"/>
</dbReference>
<organism evidence="2 3">
    <name type="scientific">Myripristis murdjan</name>
    <name type="common">pinecone soldierfish</name>
    <dbReference type="NCBI Taxonomy" id="586833"/>
    <lineage>
        <taxon>Eukaryota</taxon>
        <taxon>Metazoa</taxon>
        <taxon>Chordata</taxon>
        <taxon>Craniata</taxon>
        <taxon>Vertebrata</taxon>
        <taxon>Euteleostomi</taxon>
        <taxon>Actinopterygii</taxon>
        <taxon>Neopterygii</taxon>
        <taxon>Teleostei</taxon>
        <taxon>Neoteleostei</taxon>
        <taxon>Acanthomorphata</taxon>
        <taxon>Holocentriformes</taxon>
        <taxon>Holocentridae</taxon>
        <taxon>Myripristis</taxon>
    </lineage>
</organism>
<reference evidence="2" key="3">
    <citation type="submission" date="2025-09" db="UniProtKB">
        <authorList>
            <consortium name="Ensembl"/>
        </authorList>
    </citation>
    <scope>IDENTIFICATION</scope>
</reference>
<feature type="compositionally biased region" description="Polar residues" evidence="1">
    <location>
        <begin position="25"/>
        <end position="35"/>
    </location>
</feature>
<dbReference type="Gene3D" id="3.40.50.12690">
    <property type="match status" value="1"/>
</dbReference>
<evidence type="ECO:0000256" key="1">
    <source>
        <dbReference type="SAM" id="MobiDB-lite"/>
    </source>
</evidence>
<proteinExistence type="predicted"/>
<reference evidence="2" key="2">
    <citation type="submission" date="2025-08" db="UniProtKB">
        <authorList>
            <consortium name="Ensembl"/>
        </authorList>
    </citation>
    <scope>IDENTIFICATION</scope>
</reference>
<dbReference type="AlphaFoldDB" id="A0A667Z3M9"/>
<keyword evidence="3" id="KW-1185">Reference proteome</keyword>
<feature type="compositionally biased region" description="Basic and acidic residues" evidence="1">
    <location>
        <begin position="47"/>
        <end position="56"/>
    </location>
</feature>
<accession>A0A667Z3M9</accession>
<sequence>MTQNSTQEQANGQLFSSTTKKESYVSGSKSTSSPPWNLLGAKPKHNSGKDTSDMRRRLTGRTQHQEISDETGWPALPSHRSVSSTPVPMRKQPWTVATKRNKTKPHQDSEICLENRFTPLRELTTGPQTLIVGDGAVKDLKRFCSMKYTKVLCFPNGMVSDISEKILKIADEHPTVKSLIIHTGALDVVKQQSEVLKQDFTDLLKKVQSLDMDVYLSGPLPMVRRGDERFSRLMMLSRWLKATCAPLPVNYIDNFHIFWERRHLFKPDGFYLNKSGVRLLGSNIFYFYLQTIWQMS</sequence>
<dbReference type="Gene3D" id="3.40.50.12700">
    <property type="match status" value="1"/>
</dbReference>
<feature type="region of interest" description="Disordered" evidence="1">
    <location>
        <begin position="1"/>
        <end position="107"/>
    </location>
</feature>
<dbReference type="InParanoid" id="A0A667Z3M9"/>
<name>A0A667Z3M9_9TELE</name>
<protein>
    <recommendedName>
        <fullName evidence="4">OSK domain-containing protein</fullName>
    </recommendedName>
</protein>
<dbReference type="SUPFAM" id="SSF52266">
    <property type="entry name" value="SGNH hydrolase"/>
    <property type="match status" value="1"/>
</dbReference>
<evidence type="ECO:0000313" key="2">
    <source>
        <dbReference type="Ensembl" id="ENSMMDP00005037660.1"/>
    </source>
</evidence>
<reference evidence="2" key="1">
    <citation type="submission" date="2019-06" db="EMBL/GenBank/DDBJ databases">
        <authorList>
            <consortium name="Wellcome Sanger Institute Data Sharing"/>
        </authorList>
    </citation>
    <scope>NUCLEOTIDE SEQUENCE [LARGE SCALE GENOMIC DNA]</scope>
</reference>
<dbReference type="Ensembl" id="ENSMMDT00005038456.1">
    <property type="protein sequence ID" value="ENSMMDP00005037660.1"/>
    <property type="gene ID" value="ENSMMDG00005017550.1"/>
</dbReference>